<dbReference type="PANTHER" id="PTHR36221:SF1">
    <property type="entry name" value="DUF742 DOMAIN-CONTAINING PROTEIN"/>
    <property type="match status" value="1"/>
</dbReference>
<comment type="caution">
    <text evidence="1">The sequence shown here is derived from an EMBL/GenBank/DDBJ whole genome shotgun (WGS) entry which is preliminary data.</text>
</comment>
<reference evidence="1" key="1">
    <citation type="submission" date="2021-01" db="EMBL/GenBank/DDBJ databases">
        <title>Whole genome shotgun sequence of Rhizocola hellebori NBRC 109834.</title>
        <authorList>
            <person name="Komaki H."/>
            <person name="Tamura T."/>
        </authorList>
    </citation>
    <scope>NUCLEOTIDE SEQUENCE</scope>
    <source>
        <strain evidence="1">NBRC 109834</strain>
    </source>
</reference>
<evidence type="ECO:0000313" key="2">
    <source>
        <dbReference type="Proteomes" id="UP000612899"/>
    </source>
</evidence>
<dbReference type="PANTHER" id="PTHR36221">
    <property type="entry name" value="DUF742 DOMAIN-CONTAINING PROTEIN"/>
    <property type="match status" value="1"/>
</dbReference>
<protein>
    <recommendedName>
        <fullName evidence="3">DUF742 domain-containing protein</fullName>
    </recommendedName>
</protein>
<keyword evidence="2" id="KW-1185">Reference proteome</keyword>
<dbReference type="Pfam" id="PF05331">
    <property type="entry name" value="DUF742"/>
    <property type="match status" value="1"/>
</dbReference>
<gene>
    <name evidence="1" type="ORF">Rhe02_55940</name>
</gene>
<name>A0A8J3VIL6_9ACTN</name>
<evidence type="ECO:0000313" key="1">
    <source>
        <dbReference type="EMBL" id="GIH07527.1"/>
    </source>
</evidence>
<dbReference type="Proteomes" id="UP000612899">
    <property type="component" value="Unassembled WGS sequence"/>
</dbReference>
<dbReference type="AlphaFoldDB" id="A0A8J3VIL6"/>
<dbReference type="RefSeq" id="WP_203911315.1">
    <property type="nucleotide sequence ID" value="NZ_BONY01000037.1"/>
</dbReference>
<dbReference type="InterPro" id="IPR007995">
    <property type="entry name" value="DUF742"/>
</dbReference>
<proteinExistence type="predicted"/>
<dbReference type="EMBL" id="BONY01000037">
    <property type="protein sequence ID" value="GIH07527.1"/>
    <property type="molecule type" value="Genomic_DNA"/>
</dbReference>
<evidence type="ECO:0008006" key="3">
    <source>
        <dbReference type="Google" id="ProtNLM"/>
    </source>
</evidence>
<accession>A0A8J3VIL6</accession>
<sequence length="130" mass="14044">MVADRSEFPGDDGPAWWDHEAGPVVRPYMVTGGRVEPVSADFDLISHVVAITSLAAETRSPEHQLILGVTQEPKSVAEVAARVDLPVGVVRVLLCDLLSDGQIARYDPPDTEELPNIETLQAVIHGLRAL</sequence>
<organism evidence="1 2">
    <name type="scientific">Rhizocola hellebori</name>
    <dbReference type="NCBI Taxonomy" id="1392758"/>
    <lineage>
        <taxon>Bacteria</taxon>
        <taxon>Bacillati</taxon>
        <taxon>Actinomycetota</taxon>
        <taxon>Actinomycetes</taxon>
        <taxon>Micromonosporales</taxon>
        <taxon>Micromonosporaceae</taxon>
        <taxon>Rhizocola</taxon>
    </lineage>
</organism>